<comment type="subcellular location">
    <subcellularLocation>
        <location evidence="2 14">Cell inner membrane</location>
    </subcellularLocation>
</comment>
<feature type="transmembrane region" description="Helical" evidence="14">
    <location>
        <begin position="12"/>
        <end position="33"/>
    </location>
</feature>
<dbReference type="PROSITE" id="PS50885">
    <property type="entry name" value="HAMP"/>
    <property type="match status" value="1"/>
</dbReference>
<evidence type="ECO:0000256" key="5">
    <source>
        <dbReference type="ARBA" id="ARBA00022553"/>
    </source>
</evidence>
<dbReference type="SUPFAM" id="SSF55874">
    <property type="entry name" value="ATPase domain of HSP90 chaperone/DNA topoisomerase II/histidine kinase"/>
    <property type="match status" value="1"/>
</dbReference>
<keyword evidence="13 14" id="KW-0472">Membrane</keyword>
<evidence type="ECO:0000256" key="12">
    <source>
        <dbReference type="ARBA" id="ARBA00023012"/>
    </source>
</evidence>
<gene>
    <name evidence="17" type="ORF">H8L32_03385</name>
</gene>
<evidence type="ECO:0000256" key="11">
    <source>
        <dbReference type="ARBA" id="ARBA00022989"/>
    </source>
</evidence>
<dbReference type="InterPro" id="IPR005467">
    <property type="entry name" value="His_kinase_dom"/>
</dbReference>
<dbReference type="SMART" id="SM00388">
    <property type="entry name" value="HisKA"/>
    <property type="match status" value="1"/>
</dbReference>
<dbReference type="Proteomes" id="UP000650424">
    <property type="component" value="Unassembled WGS sequence"/>
</dbReference>
<keyword evidence="8 14" id="KW-0547">Nucleotide-binding</keyword>
<dbReference type="InterPro" id="IPR036097">
    <property type="entry name" value="HisK_dim/P_sf"/>
</dbReference>
<feature type="domain" description="HAMP" evidence="16">
    <location>
        <begin position="192"/>
        <end position="245"/>
    </location>
</feature>
<dbReference type="Pfam" id="PF00512">
    <property type="entry name" value="HisKA"/>
    <property type="match status" value="1"/>
</dbReference>
<keyword evidence="11 14" id="KW-1133">Transmembrane helix</keyword>
<evidence type="ECO:0000256" key="8">
    <source>
        <dbReference type="ARBA" id="ARBA00022741"/>
    </source>
</evidence>
<protein>
    <recommendedName>
        <fullName evidence="14">Sensor protein</fullName>
        <ecNumber evidence="14">2.7.13.3</ecNumber>
    </recommendedName>
</protein>
<dbReference type="CDD" id="cd00082">
    <property type="entry name" value="HisKA"/>
    <property type="match status" value="1"/>
</dbReference>
<dbReference type="Gene3D" id="3.30.565.10">
    <property type="entry name" value="Histidine kinase-like ATPase, C-terminal domain"/>
    <property type="match status" value="1"/>
</dbReference>
<dbReference type="InterPro" id="IPR003660">
    <property type="entry name" value="HAMP_dom"/>
</dbReference>
<keyword evidence="5" id="KW-0597">Phosphoprotein</keyword>
<dbReference type="Pfam" id="PF00672">
    <property type="entry name" value="HAMP"/>
    <property type="match status" value="1"/>
</dbReference>
<comment type="function">
    <text evidence="14">Member of a two-component regulatory system.</text>
</comment>
<dbReference type="SMART" id="SM00387">
    <property type="entry name" value="HATPase_c"/>
    <property type="match status" value="1"/>
</dbReference>
<dbReference type="SMART" id="SM00304">
    <property type="entry name" value="HAMP"/>
    <property type="match status" value="1"/>
</dbReference>
<dbReference type="Pfam" id="PF02518">
    <property type="entry name" value="HATPase_c"/>
    <property type="match status" value="1"/>
</dbReference>
<dbReference type="InterPro" id="IPR050428">
    <property type="entry name" value="TCS_sensor_his_kinase"/>
</dbReference>
<evidence type="ECO:0000256" key="14">
    <source>
        <dbReference type="RuleBase" id="RU364088"/>
    </source>
</evidence>
<feature type="domain" description="Histidine kinase" evidence="15">
    <location>
        <begin position="253"/>
        <end position="467"/>
    </location>
</feature>
<evidence type="ECO:0000256" key="9">
    <source>
        <dbReference type="ARBA" id="ARBA00022777"/>
    </source>
</evidence>
<dbReference type="SUPFAM" id="SSF47384">
    <property type="entry name" value="Homodimeric domain of signal transducing histidine kinase"/>
    <property type="match status" value="1"/>
</dbReference>
<comment type="catalytic activity">
    <reaction evidence="1 14">
        <text>ATP + protein L-histidine = ADP + protein N-phospho-L-histidine.</text>
        <dbReference type="EC" id="2.7.13.3"/>
    </reaction>
</comment>
<dbReference type="Gene3D" id="1.10.287.130">
    <property type="match status" value="1"/>
</dbReference>
<evidence type="ECO:0000259" key="15">
    <source>
        <dbReference type="PROSITE" id="PS50109"/>
    </source>
</evidence>
<dbReference type="NCBIfam" id="TIGR01386">
    <property type="entry name" value="cztS_silS_copS"/>
    <property type="match status" value="1"/>
</dbReference>
<evidence type="ECO:0000256" key="6">
    <source>
        <dbReference type="ARBA" id="ARBA00022679"/>
    </source>
</evidence>
<keyword evidence="3 14" id="KW-1003">Cell membrane</keyword>
<keyword evidence="12 14" id="KW-0902">Two-component regulatory system</keyword>
<keyword evidence="4 14" id="KW-0997">Cell inner membrane</keyword>
<evidence type="ECO:0000313" key="18">
    <source>
        <dbReference type="Proteomes" id="UP000650424"/>
    </source>
</evidence>
<dbReference type="InterPro" id="IPR003594">
    <property type="entry name" value="HATPase_dom"/>
</dbReference>
<dbReference type="InterPro" id="IPR036890">
    <property type="entry name" value="HATPase_C_sf"/>
</dbReference>
<dbReference type="PROSITE" id="PS50109">
    <property type="entry name" value="HIS_KIN"/>
    <property type="match status" value="1"/>
</dbReference>
<keyword evidence="10 14" id="KW-0067">ATP-binding</keyword>
<keyword evidence="7 14" id="KW-0812">Transmembrane</keyword>
<evidence type="ECO:0000256" key="10">
    <source>
        <dbReference type="ARBA" id="ARBA00022840"/>
    </source>
</evidence>
<name>A0ABR6ZKV1_9BURK</name>
<accession>A0ABR6ZKV1</accession>
<comment type="caution">
    <text evidence="17">The sequence shown here is derived from an EMBL/GenBank/DDBJ whole genome shotgun (WGS) entry which is preliminary data.</text>
</comment>
<dbReference type="GO" id="GO:0004673">
    <property type="term" value="F:protein histidine kinase activity"/>
    <property type="evidence" value="ECO:0007669"/>
    <property type="project" value="UniProtKB-EC"/>
</dbReference>
<evidence type="ECO:0000256" key="1">
    <source>
        <dbReference type="ARBA" id="ARBA00000085"/>
    </source>
</evidence>
<evidence type="ECO:0000259" key="16">
    <source>
        <dbReference type="PROSITE" id="PS50885"/>
    </source>
</evidence>
<sequence length="467" mass="52500">MKFWNNWELRYRVAALFGLVACLVMAGLGFYLYASVRQAMEMRADYTLIGRVEHFRNLFHDLYDIKQMEERPGLFESMLGNEQDVRIFKRVGDAPFIQVNPGKLTPPAMSAVPVGTAIGIDALRTGQADDGVRVRWVSALARLGTNKDTIEITAAYVMTQESRVLSTYLYRVMAAIALTALLTTALAFIILQRGLRPIKLMYDKAAEITPAKLSARFGMQDAPPELRSLTEAFDAMLDRLEKGYQHLNQFSADLAHEVRTPVNIMMGQSQVALRQARSAAEYEQVLESNVEELSRLARIIENILFLANADQEAVVADRVEIDLITELEKIAEYFEPLAEERQMRFVVTATGNIFANLIMWRRAVNNLVLNAIRYGKSGTTIQLISEQNEEAGTLSVINQCEASMPVDTDRMFDRFYRGDASRSAYTESNGLGLSIVRAIMHLHHGTASVTYLARENSICFKLEFPGK</sequence>
<feature type="transmembrane region" description="Helical" evidence="14">
    <location>
        <begin position="168"/>
        <end position="191"/>
    </location>
</feature>
<dbReference type="PANTHER" id="PTHR45436">
    <property type="entry name" value="SENSOR HISTIDINE KINASE YKOH"/>
    <property type="match status" value="1"/>
</dbReference>
<proteinExistence type="predicted"/>
<keyword evidence="18" id="KW-1185">Reference proteome</keyword>
<dbReference type="RefSeq" id="WP_186945780.1">
    <property type="nucleotide sequence ID" value="NZ_JACOGF010000002.1"/>
</dbReference>
<evidence type="ECO:0000256" key="7">
    <source>
        <dbReference type="ARBA" id="ARBA00022692"/>
    </source>
</evidence>
<keyword evidence="9 14" id="KW-0418">Kinase</keyword>
<dbReference type="InterPro" id="IPR006290">
    <property type="entry name" value="CztS_silS_copS"/>
</dbReference>
<keyword evidence="6 14" id="KW-0808">Transferase</keyword>
<dbReference type="EC" id="2.7.13.3" evidence="14"/>
<dbReference type="Gene3D" id="6.10.340.10">
    <property type="match status" value="1"/>
</dbReference>
<evidence type="ECO:0000256" key="3">
    <source>
        <dbReference type="ARBA" id="ARBA00022475"/>
    </source>
</evidence>
<evidence type="ECO:0000256" key="2">
    <source>
        <dbReference type="ARBA" id="ARBA00004533"/>
    </source>
</evidence>
<organism evidence="17 18">
    <name type="scientific">Undibacterium hunanense</name>
    <dbReference type="NCBI Taxonomy" id="2762292"/>
    <lineage>
        <taxon>Bacteria</taxon>
        <taxon>Pseudomonadati</taxon>
        <taxon>Pseudomonadota</taxon>
        <taxon>Betaproteobacteria</taxon>
        <taxon>Burkholderiales</taxon>
        <taxon>Oxalobacteraceae</taxon>
        <taxon>Undibacterium</taxon>
    </lineage>
</organism>
<dbReference type="InterPro" id="IPR003661">
    <property type="entry name" value="HisK_dim/P_dom"/>
</dbReference>
<dbReference type="EMBL" id="JACOGF010000002">
    <property type="protein sequence ID" value="MBC3916519.1"/>
    <property type="molecule type" value="Genomic_DNA"/>
</dbReference>
<dbReference type="PANTHER" id="PTHR45436:SF3">
    <property type="entry name" value="SENSOR HISTIDINE KINASE HPRS"/>
    <property type="match status" value="1"/>
</dbReference>
<reference evidence="17 18" key="1">
    <citation type="submission" date="2020-08" db="EMBL/GenBank/DDBJ databases">
        <title>Novel species isolated from subtropical streams in China.</title>
        <authorList>
            <person name="Lu H."/>
        </authorList>
    </citation>
    <scope>NUCLEOTIDE SEQUENCE [LARGE SCALE GENOMIC DNA]</scope>
    <source>
        <strain evidence="17 18">CY18W</strain>
    </source>
</reference>
<evidence type="ECO:0000256" key="13">
    <source>
        <dbReference type="ARBA" id="ARBA00023136"/>
    </source>
</evidence>
<evidence type="ECO:0000256" key="4">
    <source>
        <dbReference type="ARBA" id="ARBA00022519"/>
    </source>
</evidence>
<evidence type="ECO:0000313" key="17">
    <source>
        <dbReference type="EMBL" id="MBC3916519.1"/>
    </source>
</evidence>